<keyword evidence="2" id="KW-1185">Reference proteome</keyword>
<dbReference type="STRING" id="637905.SVI_3961"/>
<dbReference type="Proteomes" id="UP000002350">
    <property type="component" value="Chromosome"/>
</dbReference>
<gene>
    <name evidence="1" type="ordered locus">SVI_3961</name>
</gene>
<dbReference type="EMBL" id="AP011177">
    <property type="protein sequence ID" value="BAJ03932.1"/>
    <property type="molecule type" value="Genomic_DNA"/>
</dbReference>
<organism evidence="1 2">
    <name type="scientific">Shewanella violacea (strain JCM 10179 / CIP 106290 / LMG 19151 / DSS12)</name>
    <dbReference type="NCBI Taxonomy" id="637905"/>
    <lineage>
        <taxon>Bacteria</taxon>
        <taxon>Pseudomonadati</taxon>
        <taxon>Pseudomonadota</taxon>
        <taxon>Gammaproteobacteria</taxon>
        <taxon>Alteromonadales</taxon>
        <taxon>Shewanellaceae</taxon>
        <taxon>Shewanella</taxon>
    </lineage>
</organism>
<evidence type="ECO:0000313" key="2">
    <source>
        <dbReference type="Proteomes" id="UP000002350"/>
    </source>
</evidence>
<sequence>MVTQGKTEPYGSIAVFLATKKCGFFLPKFKLTLVYSSL</sequence>
<accession>D4ZD37</accession>
<evidence type="ECO:0000313" key="1">
    <source>
        <dbReference type="EMBL" id="BAJ03932.1"/>
    </source>
</evidence>
<reference evidence="2" key="1">
    <citation type="journal article" date="2010" name="Mol. Biosyst.">
        <title>Complete genome sequence and comparative analysis of Shewanella violacea, a psychrophilic and piezophilic bacterium from deep sea floor sediments.</title>
        <authorList>
            <person name="Aono E."/>
            <person name="Baba T."/>
            <person name="Ara T."/>
            <person name="Nishi T."/>
            <person name="Nakamichi T."/>
            <person name="Inamoto E."/>
            <person name="Toyonaga H."/>
            <person name="Hasegawa M."/>
            <person name="Takai Y."/>
            <person name="Okumura Y."/>
            <person name="Baba M."/>
            <person name="Tomita M."/>
            <person name="Kato C."/>
            <person name="Oshima T."/>
            <person name="Nakasone K."/>
            <person name="Mori H."/>
        </authorList>
    </citation>
    <scope>NUCLEOTIDE SEQUENCE [LARGE SCALE GENOMIC DNA]</scope>
    <source>
        <strain evidence="2">JCM 10179 / CIP 106290 / LMG 19151 / DSS12</strain>
    </source>
</reference>
<dbReference type="KEGG" id="svo:SVI_3961"/>
<dbReference type="AlphaFoldDB" id="D4ZD37"/>
<proteinExistence type="predicted"/>
<dbReference type="HOGENOM" id="CLU_3332952_0_0_6"/>
<protein>
    <submittedName>
        <fullName evidence="1">Uncharacterized protein</fullName>
    </submittedName>
</protein>
<name>D4ZD37_SHEVD</name>